<keyword evidence="2" id="KW-1185">Reference proteome</keyword>
<name>A0ACA9RH66_9GLOM</name>
<organism evidence="1 2">
    <name type="scientific">Cetraspora pellucida</name>
    <dbReference type="NCBI Taxonomy" id="1433469"/>
    <lineage>
        <taxon>Eukaryota</taxon>
        <taxon>Fungi</taxon>
        <taxon>Fungi incertae sedis</taxon>
        <taxon>Mucoromycota</taxon>
        <taxon>Glomeromycotina</taxon>
        <taxon>Glomeromycetes</taxon>
        <taxon>Diversisporales</taxon>
        <taxon>Gigasporaceae</taxon>
        <taxon>Cetraspora</taxon>
    </lineage>
</organism>
<gene>
    <name evidence="1" type="ORF">SPELUC_LOCUS17298</name>
</gene>
<accession>A0ACA9RH66</accession>
<comment type="caution">
    <text evidence="1">The sequence shown here is derived from an EMBL/GenBank/DDBJ whole genome shotgun (WGS) entry which is preliminary data.</text>
</comment>
<feature type="non-terminal residue" evidence="1">
    <location>
        <position position="128"/>
    </location>
</feature>
<evidence type="ECO:0000313" key="2">
    <source>
        <dbReference type="Proteomes" id="UP000789366"/>
    </source>
</evidence>
<reference evidence="1" key="1">
    <citation type="submission" date="2021-06" db="EMBL/GenBank/DDBJ databases">
        <authorList>
            <person name="Kallberg Y."/>
            <person name="Tangrot J."/>
            <person name="Rosling A."/>
        </authorList>
    </citation>
    <scope>NUCLEOTIDE SEQUENCE</scope>
    <source>
        <strain evidence="1">28 12/20/2015</strain>
    </source>
</reference>
<dbReference type="EMBL" id="CAJVPW010069926">
    <property type="protein sequence ID" value="CAG8791805.1"/>
    <property type="molecule type" value="Genomic_DNA"/>
</dbReference>
<sequence>KALIKLLQLLQPHRPYFPDQLDENSLPYIIGSKITIKQYNKFLEHQESSGYKYQRRDNGDVFIIDMGDPEHGKVVALLQCYFDVPNNTIIDPLIDVGGDDFHYSPARTGELIAADVVIYPNMNQIQQP</sequence>
<proteinExistence type="predicted"/>
<feature type="non-terminal residue" evidence="1">
    <location>
        <position position="1"/>
    </location>
</feature>
<evidence type="ECO:0000313" key="1">
    <source>
        <dbReference type="EMBL" id="CAG8791805.1"/>
    </source>
</evidence>
<protein>
    <submittedName>
        <fullName evidence="1">6433_t:CDS:1</fullName>
    </submittedName>
</protein>
<dbReference type="Proteomes" id="UP000789366">
    <property type="component" value="Unassembled WGS sequence"/>
</dbReference>